<evidence type="ECO:0000256" key="5">
    <source>
        <dbReference type="ARBA" id="ARBA00016664"/>
    </source>
</evidence>
<proteinExistence type="inferred from homology"/>
<evidence type="ECO:0000313" key="12">
    <source>
        <dbReference type="Proteomes" id="UP001174909"/>
    </source>
</evidence>
<dbReference type="NCBIfam" id="TIGR00069">
    <property type="entry name" value="hisD"/>
    <property type="match status" value="1"/>
</dbReference>
<dbReference type="PRINTS" id="PR00083">
    <property type="entry name" value="HOLDHDRGNASE"/>
</dbReference>
<keyword evidence="8" id="KW-0368">Histidine biosynthesis</keyword>
<dbReference type="GO" id="GO:0051287">
    <property type="term" value="F:NAD binding"/>
    <property type="evidence" value="ECO:0007669"/>
    <property type="project" value="InterPro"/>
</dbReference>
<evidence type="ECO:0000256" key="7">
    <source>
        <dbReference type="ARBA" id="ARBA00023002"/>
    </source>
</evidence>
<evidence type="ECO:0000256" key="9">
    <source>
        <dbReference type="ARBA" id="ARBA00023239"/>
    </source>
</evidence>
<dbReference type="PANTHER" id="PTHR21256">
    <property type="entry name" value="HISTIDINOL DEHYDROGENASE HDH"/>
    <property type="match status" value="1"/>
</dbReference>
<dbReference type="InterPro" id="IPR015421">
    <property type="entry name" value="PyrdxlP-dep_Trfase_major"/>
</dbReference>
<comment type="caution">
    <text evidence="11">The sequence shown here is derived from an EMBL/GenBank/DDBJ whole genome shotgun (WGS) entry which is preliminary data.</text>
</comment>
<dbReference type="GO" id="GO:0030170">
    <property type="term" value="F:pyridoxal phosphate binding"/>
    <property type="evidence" value="ECO:0007669"/>
    <property type="project" value="InterPro"/>
</dbReference>
<dbReference type="AlphaFoldDB" id="A0AA35W1N2"/>
<evidence type="ECO:0000256" key="4">
    <source>
        <dbReference type="ARBA" id="ARBA00012075"/>
    </source>
</evidence>
<keyword evidence="11" id="KW-0808">Transferase</keyword>
<dbReference type="Pfam" id="PF00475">
    <property type="entry name" value="IGPD"/>
    <property type="match status" value="1"/>
</dbReference>
<keyword evidence="6" id="KW-0028">Amino-acid biosynthesis</keyword>
<dbReference type="GO" id="GO:0004399">
    <property type="term" value="F:histidinol dehydrogenase activity"/>
    <property type="evidence" value="ECO:0007669"/>
    <property type="project" value="TreeGrafter"/>
</dbReference>
<keyword evidence="11" id="KW-0032">Aminotransferase</keyword>
<dbReference type="InterPro" id="IPR012131">
    <property type="entry name" value="Hstdl_DH"/>
</dbReference>
<dbReference type="GO" id="GO:0000105">
    <property type="term" value="P:L-histidine biosynthetic process"/>
    <property type="evidence" value="ECO:0007669"/>
    <property type="project" value="UniProtKB-KW"/>
</dbReference>
<comment type="pathway">
    <text evidence="2">Amino-acid biosynthesis; L-histidine biosynthesis; L-histidine from 5-phospho-alpha-D-ribose 1-diphosphate: step 6/9.</text>
</comment>
<dbReference type="EC" id="4.2.1.19" evidence="4"/>
<dbReference type="InterPro" id="IPR038494">
    <property type="entry name" value="IGPD_sf"/>
</dbReference>
<dbReference type="Pfam" id="PF00155">
    <property type="entry name" value="Aminotran_1_2"/>
    <property type="match status" value="1"/>
</dbReference>
<dbReference type="FunFam" id="3.30.230.40:FF:000001">
    <property type="entry name" value="Imidazoleglycerol-phosphate dehydratase HisB"/>
    <property type="match status" value="1"/>
</dbReference>
<dbReference type="Gene3D" id="3.30.230.40">
    <property type="entry name" value="Imidazole glycerol phosphate dehydratase, domain 1"/>
    <property type="match status" value="2"/>
</dbReference>
<dbReference type="SUPFAM" id="SSF54211">
    <property type="entry name" value="Ribosomal protein S5 domain 2-like"/>
    <property type="match status" value="2"/>
</dbReference>
<dbReference type="GO" id="GO:0004424">
    <property type="term" value="F:imidazoleglycerol-phosphate dehydratase activity"/>
    <property type="evidence" value="ECO:0007669"/>
    <property type="project" value="UniProtKB-EC"/>
</dbReference>
<keyword evidence="9" id="KW-0456">Lyase</keyword>
<reference evidence="11" key="1">
    <citation type="submission" date="2023-03" db="EMBL/GenBank/DDBJ databases">
        <authorList>
            <person name="Steffen K."/>
            <person name="Cardenas P."/>
        </authorList>
    </citation>
    <scope>NUCLEOTIDE SEQUENCE</scope>
</reference>
<evidence type="ECO:0000256" key="8">
    <source>
        <dbReference type="ARBA" id="ARBA00023102"/>
    </source>
</evidence>
<protein>
    <recommendedName>
        <fullName evidence="5">Imidazoleglycerol-phosphate dehydratase</fullName>
        <ecNumber evidence="4">4.2.1.19</ecNumber>
    </recommendedName>
</protein>
<dbReference type="InterPro" id="IPR004839">
    <property type="entry name" value="Aminotransferase_I/II_large"/>
</dbReference>
<dbReference type="Proteomes" id="UP001174909">
    <property type="component" value="Unassembled WGS sequence"/>
</dbReference>
<dbReference type="CDD" id="cd06572">
    <property type="entry name" value="Histidinol_dh"/>
    <property type="match status" value="1"/>
</dbReference>
<sequence>MRIVRGLEDARKVLCEGRGLGLDDVPQSLLEGIADLFGEALTPMQVVERIVRRVKAEGDAAVRDFCVLLDGASADEFEVPGEAIAEGRRQASAEVVDALEAAAARIRSYHEACVSRGWTDYSAGYGQIVNAVGSAGAYIPGGTALYPSTVLMTAIPAKVAGVPQVVMCTPTKNGELPHPAVLAAADIAGVDRVFCIGGAQAVAAMAYGTESVPRVDIICGPGNIFVTLAKKLVYGDVGIDGLYGPTETVVIGDSTSNPTLCAVDMLAQAEHDTLARPVLITTSERLADAVDAEITARLERLDRGAIARASTQEQGCIALVESMGRRAEVGERIRAGALVPDDGWRMGVSGKDKERGSGVHRGLLARGEIKRLLRPHLADVQTYEAVDPPELIARRAGIPESEIVKLNGNENPYGGSPKVAAAVANAPVHIYPDPLQRKVRQALSEYTGAASEEIIAGAGSDELIDLMFRLFMEPGDKVLDFDPTFAMYGFLARVAGGETAMVQRDEVFDIDVSAARDALDDRTKIIFLASPNNPTGNLTPREHVLELLDTGRIVVVDEAYYEFCDSTVADMVSEHENLVVLRTLSKWAGLAGLRIGYGIMNEELVQHVIDIKQPYNISVAAEAALLASLEDSQLLLIMETQISVEVNLDGRGEYEIDTGNGMFDHLLAQLSRHGLIDLKDAVGDASGIRRMAHSYVPLDEALALTVVDFGGRGYAVIDAALSDSDLGALPAELIPHFLETMAREGAFNLHVRILAGSSNHHKAEALFKSLARSMRAALEVDERLGGEVASTKGSIG</sequence>
<evidence type="ECO:0000313" key="11">
    <source>
        <dbReference type="EMBL" id="CAI7992020.1"/>
    </source>
</evidence>
<dbReference type="Gene3D" id="3.40.640.10">
    <property type="entry name" value="Type I PLP-dependent aspartate aminotransferase-like (Major domain)"/>
    <property type="match status" value="1"/>
</dbReference>
<dbReference type="Gene3D" id="1.20.5.1300">
    <property type="match status" value="1"/>
</dbReference>
<dbReference type="Pfam" id="PF00815">
    <property type="entry name" value="Histidinol_dh"/>
    <property type="match status" value="1"/>
</dbReference>
<dbReference type="EMBL" id="CASHTH010000133">
    <property type="protein sequence ID" value="CAI7992020.1"/>
    <property type="molecule type" value="Genomic_DNA"/>
</dbReference>
<dbReference type="Gene3D" id="3.40.50.1980">
    <property type="entry name" value="Nitrogenase molybdenum iron protein domain"/>
    <property type="match status" value="2"/>
</dbReference>
<dbReference type="SUPFAM" id="SSF53720">
    <property type="entry name" value="ALDH-like"/>
    <property type="match status" value="1"/>
</dbReference>
<comment type="similarity">
    <text evidence="3">Belongs to the imidazoleglycerol-phosphate dehydratase family.</text>
</comment>
<accession>A0AA35W1N2</accession>
<dbReference type="InterPro" id="IPR016161">
    <property type="entry name" value="Ald_DH/histidinol_DH"/>
</dbReference>
<dbReference type="InterPro" id="IPR000807">
    <property type="entry name" value="ImidazoleglycerolP_deHydtase"/>
</dbReference>
<dbReference type="InterPro" id="IPR020568">
    <property type="entry name" value="Ribosomal_Su5_D2-typ_SF"/>
</dbReference>
<organism evidence="11 12">
    <name type="scientific">Geodia barretti</name>
    <name type="common">Barrett's horny sponge</name>
    <dbReference type="NCBI Taxonomy" id="519541"/>
    <lineage>
        <taxon>Eukaryota</taxon>
        <taxon>Metazoa</taxon>
        <taxon>Porifera</taxon>
        <taxon>Demospongiae</taxon>
        <taxon>Heteroscleromorpha</taxon>
        <taxon>Tetractinellida</taxon>
        <taxon>Astrophorina</taxon>
        <taxon>Geodiidae</taxon>
        <taxon>Geodia</taxon>
    </lineage>
</organism>
<dbReference type="InterPro" id="IPR015424">
    <property type="entry name" value="PyrdxlP-dep_Trfase"/>
</dbReference>
<evidence type="ECO:0000256" key="6">
    <source>
        <dbReference type="ARBA" id="ARBA00022605"/>
    </source>
</evidence>
<gene>
    <name evidence="11" type="ORF">GBAR_LOCUS891</name>
</gene>
<evidence type="ECO:0000256" key="3">
    <source>
        <dbReference type="ARBA" id="ARBA00007481"/>
    </source>
</evidence>
<dbReference type="CDD" id="cd00609">
    <property type="entry name" value="AAT_like"/>
    <property type="match status" value="1"/>
</dbReference>
<comment type="catalytic activity">
    <reaction evidence="1">
        <text>D-erythro-1-(imidazol-4-yl)glycerol 3-phosphate = 3-(imidazol-4-yl)-2-oxopropyl phosphate + H2O</text>
        <dbReference type="Rhea" id="RHEA:11040"/>
        <dbReference type="ChEBI" id="CHEBI:15377"/>
        <dbReference type="ChEBI" id="CHEBI:57766"/>
        <dbReference type="ChEBI" id="CHEBI:58278"/>
        <dbReference type="EC" id="4.2.1.19"/>
    </reaction>
</comment>
<evidence type="ECO:0000259" key="10">
    <source>
        <dbReference type="Pfam" id="PF00155"/>
    </source>
</evidence>
<evidence type="ECO:0000256" key="2">
    <source>
        <dbReference type="ARBA" id="ARBA00005047"/>
    </source>
</evidence>
<name>A0AA35W1N2_GEOBA</name>
<dbReference type="GO" id="GO:0008483">
    <property type="term" value="F:transaminase activity"/>
    <property type="evidence" value="ECO:0007669"/>
    <property type="project" value="UniProtKB-KW"/>
</dbReference>
<dbReference type="SUPFAM" id="SSF53383">
    <property type="entry name" value="PLP-dependent transferases"/>
    <property type="match status" value="1"/>
</dbReference>
<keyword evidence="7" id="KW-0560">Oxidoreductase</keyword>
<dbReference type="GO" id="GO:0046872">
    <property type="term" value="F:metal ion binding"/>
    <property type="evidence" value="ECO:0007669"/>
    <property type="project" value="InterPro"/>
</dbReference>
<dbReference type="GO" id="GO:0005829">
    <property type="term" value="C:cytosol"/>
    <property type="evidence" value="ECO:0007669"/>
    <property type="project" value="TreeGrafter"/>
</dbReference>
<feature type="domain" description="Aminotransferase class I/classII large" evidence="10">
    <location>
        <begin position="402"/>
        <end position="634"/>
    </location>
</feature>
<keyword evidence="12" id="KW-1185">Reference proteome</keyword>
<dbReference type="PANTHER" id="PTHR21256:SF2">
    <property type="entry name" value="HISTIDINE BIOSYNTHESIS TRIFUNCTIONAL PROTEIN"/>
    <property type="match status" value="1"/>
</dbReference>
<evidence type="ECO:0000256" key="1">
    <source>
        <dbReference type="ARBA" id="ARBA00001723"/>
    </source>
</evidence>